<feature type="transmembrane region" description="Helical" evidence="14">
    <location>
        <begin position="133"/>
        <end position="151"/>
    </location>
</feature>
<organism evidence="15">
    <name type="scientific">Amphora coffeiformis</name>
    <dbReference type="NCBI Taxonomy" id="265554"/>
    <lineage>
        <taxon>Eukaryota</taxon>
        <taxon>Sar</taxon>
        <taxon>Stramenopiles</taxon>
        <taxon>Ochrophyta</taxon>
        <taxon>Bacillariophyta</taxon>
        <taxon>Bacillariophyceae</taxon>
        <taxon>Bacillariophycidae</taxon>
        <taxon>Thalassiophysales</taxon>
        <taxon>Catenulaceae</taxon>
        <taxon>Amphora</taxon>
    </lineage>
</organism>
<evidence type="ECO:0000256" key="5">
    <source>
        <dbReference type="ARBA" id="ARBA00022692"/>
    </source>
</evidence>
<feature type="transmembrane region" description="Helical" evidence="14">
    <location>
        <begin position="313"/>
        <end position="340"/>
    </location>
</feature>
<gene>
    <name evidence="15" type="ORF">ACOF00016_LOCUS1546</name>
</gene>
<dbReference type="PANTHER" id="PTHR12424:SF19">
    <property type="entry name" value="INTEGRASE ZINC-BINDING DOMAIN-CONTAINING PROTEIN"/>
    <property type="match status" value="1"/>
</dbReference>
<keyword evidence="12" id="KW-0407">Ion channel</keyword>
<sequence length="622" mass="68961">MSIFNDTDTSYRTPYEPPPAASRMAGVRFGNTRDVIVLWSGESDEISEYVRGLLFIAVVTFVIFVTWGLLLCIFMCLGRDRVGALSGRPFEREAPLEERNNSKKQDDDEATKNRKDLYKSGDAWNSMATRSRIVFLFSGLVVITFSILLATRGLTELQTTVDTVHDSSVVVQKITEEGREIINTGLRDLRSRAASVRITLLNELNRDIFCPGDPSLENSDIGLEVRKHVDSAMELLEELENFQDGRLADFDEALLSVEDAADSVEQTSDETDLLGWKSMILLIPYTVIAALLMSATVMAFFDVSFPVLDILINFLLLPTFIVMTSGACVLASLTAIVAAVNSDFCLPGGNETASPDENVVGIMFAEGYVEDDFELQMVRYFAEQCTSDTNPFAPLISYVPEMRDNQLALNEVVKILRDEDQLAELSLYCNREFTALDAQIDNMNVILTVLIDSLTRLLDLVSCQRIIPIYTDTIYDAACDYSTKAMFWIFCCAIVLGTFGLIMITLRASFKLSVDAKPETAPVSASPKKKSDEDRGLKEHGSPASPVQATPYAAVHPPEEAPPGEIRVNPNDDDVYTSYTGHVSTESTPFPREYVPPLTRGTHYMDDNTVVREKKASAVDVD</sequence>
<protein>
    <submittedName>
        <fullName evidence="15">Uncharacterized protein</fullName>
    </submittedName>
</protein>
<comment type="similarity">
    <text evidence="2">Belongs to the tweety family.</text>
</comment>
<feature type="region of interest" description="Disordered" evidence="13">
    <location>
        <begin position="520"/>
        <end position="594"/>
    </location>
</feature>
<reference evidence="15" key="1">
    <citation type="submission" date="2021-01" db="EMBL/GenBank/DDBJ databases">
        <authorList>
            <person name="Corre E."/>
            <person name="Pelletier E."/>
            <person name="Niang G."/>
            <person name="Scheremetjew M."/>
            <person name="Finn R."/>
            <person name="Kale V."/>
            <person name="Holt S."/>
            <person name="Cochrane G."/>
            <person name="Meng A."/>
            <person name="Brown T."/>
            <person name="Cohen L."/>
        </authorList>
    </citation>
    <scope>NUCLEOTIDE SEQUENCE</scope>
    <source>
        <strain evidence="15">CCMP127</strain>
    </source>
</reference>
<feature type="compositionally biased region" description="Polar residues" evidence="13">
    <location>
        <begin position="577"/>
        <end position="588"/>
    </location>
</feature>
<keyword evidence="10" id="KW-0325">Glycoprotein</keyword>
<evidence type="ECO:0000256" key="6">
    <source>
        <dbReference type="ARBA" id="ARBA00022989"/>
    </source>
</evidence>
<evidence type="ECO:0000256" key="9">
    <source>
        <dbReference type="ARBA" id="ARBA00023173"/>
    </source>
</evidence>
<evidence type="ECO:0000256" key="7">
    <source>
        <dbReference type="ARBA" id="ARBA00023065"/>
    </source>
</evidence>
<keyword evidence="6 14" id="KW-1133">Transmembrane helix</keyword>
<keyword evidence="11" id="KW-0868">Chloride</keyword>
<evidence type="ECO:0000256" key="1">
    <source>
        <dbReference type="ARBA" id="ARBA00004651"/>
    </source>
</evidence>
<evidence type="ECO:0000256" key="8">
    <source>
        <dbReference type="ARBA" id="ARBA00023136"/>
    </source>
</evidence>
<dbReference type="EMBL" id="HBIM01001764">
    <property type="protein sequence ID" value="CAE0403336.1"/>
    <property type="molecule type" value="Transcribed_RNA"/>
</dbReference>
<keyword evidence="9" id="KW-0869">Chloride channel</keyword>
<feature type="compositionally biased region" description="Basic and acidic residues" evidence="13">
    <location>
        <begin position="529"/>
        <end position="541"/>
    </location>
</feature>
<feature type="transmembrane region" description="Helical" evidence="14">
    <location>
        <begin position="279"/>
        <end position="301"/>
    </location>
</feature>
<evidence type="ECO:0000256" key="11">
    <source>
        <dbReference type="ARBA" id="ARBA00023214"/>
    </source>
</evidence>
<evidence type="ECO:0000256" key="2">
    <source>
        <dbReference type="ARBA" id="ARBA00009849"/>
    </source>
</evidence>
<feature type="transmembrane region" description="Helical" evidence="14">
    <location>
        <begin position="485"/>
        <end position="506"/>
    </location>
</feature>
<name>A0A7S3L177_9STRA</name>
<dbReference type="AlphaFoldDB" id="A0A7S3L177"/>
<comment type="subcellular location">
    <subcellularLocation>
        <location evidence="1">Cell membrane</location>
        <topology evidence="1">Multi-pass membrane protein</topology>
    </subcellularLocation>
</comment>
<evidence type="ECO:0000256" key="3">
    <source>
        <dbReference type="ARBA" id="ARBA00022448"/>
    </source>
</evidence>
<keyword evidence="5 14" id="KW-0812">Transmembrane</keyword>
<dbReference type="GO" id="GO:0034707">
    <property type="term" value="C:chloride channel complex"/>
    <property type="evidence" value="ECO:0007669"/>
    <property type="project" value="UniProtKB-KW"/>
</dbReference>
<feature type="transmembrane region" description="Helical" evidence="14">
    <location>
        <begin position="53"/>
        <end position="78"/>
    </location>
</feature>
<evidence type="ECO:0000256" key="4">
    <source>
        <dbReference type="ARBA" id="ARBA00022475"/>
    </source>
</evidence>
<feature type="region of interest" description="Disordered" evidence="13">
    <location>
        <begin position="94"/>
        <end position="113"/>
    </location>
</feature>
<evidence type="ECO:0000256" key="13">
    <source>
        <dbReference type="SAM" id="MobiDB-lite"/>
    </source>
</evidence>
<dbReference type="GO" id="GO:0005886">
    <property type="term" value="C:plasma membrane"/>
    <property type="evidence" value="ECO:0007669"/>
    <property type="project" value="UniProtKB-SubCell"/>
</dbReference>
<accession>A0A7S3L177</accession>
<dbReference type="InterPro" id="IPR006990">
    <property type="entry name" value="Tweety"/>
</dbReference>
<evidence type="ECO:0000313" key="15">
    <source>
        <dbReference type="EMBL" id="CAE0403336.1"/>
    </source>
</evidence>
<keyword evidence="7" id="KW-0406">Ion transport</keyword>
<keyword evidence="8 14" id="KW-0472">Membrane</keyword>
<keyword evidence="3" id="KW-0813">Transport</keyword>
<dbReference type="PANTHER" id="PTHR12424">
    <property type="entry name" value="TWEETY-RELATED"/>
    <property type="match status" value="1"/>
</dbReference>
<dbReference type="GO" id="GO:0005254">
    <property type="term" value="F:chloride channel activity"/>
    <property type="evidence" value="ECO:0007669"/>
    <property type="project" value="UniProtKB-KW"/>
</dbReference>
<evidence type="ECO:0000256" key="10">
    <source>
        <dbReference type="ARBA" id="ARBA00023180"/>
    </source>
</evidence>
<keyword evidence="4" id="KW-1003">Cell membrane</keyword>
<evidence type="ECO:0000256" key="14">
    <source>
        <dbReference type="SAM" id="Phobius"/>
    </source>
</evidence>
<evidence type="ECO:0000256" key="12">
    <source>
        <dbReference type="ARBA" id="ARBA00023303"/>
    </source>
</evidence>
<proteinExistence type="inferred from homology"/>